<protein>
    <submittedName>
        <fullName evidence="1">Uncharacterized protein</fullName>
    </submittedName>
</protein>
<gene>
    <name evidence="1" type="ORF">G3N55_00225</name>
</gene>
<name>A0A6N9TRS2_DISTH</name>
<keyword evidence="2" id="KW-1185">Reference proteome</keyword>
<comment type="caution">
    <text evidence="1">The sequence shown here is derived from an EMBL/GenBank/DDBJ whole genome shotgun (WGS) entry which is preliminary data.</text>
</comment>
<proteinExistence type="predicted"/>
<dbReference type="EMBL" id="JAAGRR010000001">
    <property type="protein sequence ID" value="NDY41276.1"/>
    <property type="molecule type" value="Genomic_DNA"/>
</dbReference>
<evidence type="ECO:0000313" key="2">
    <source>
        <dbReference type="Proteomes" id="UP000469346"/>
    </source>
</evidence>
<organism evidence="1 2">
    <name type="scientific">Dissulfurirhabdus thermomarina</name>
    <dbReference type="NCBI Taxonomy" id="1765737"/>
    <lineage>
        <taxon>Bacteria</taxon>
        <taxon>Deltaproteobacteria</taxon>
        <taxon>Dissulfurirhabdaceae</taxon>
        <taxon>Dissulfurirhabdus</taxon>
    </lineage>
</organism>
<dbReference type="AlphaFoldDB" id="A0A6N9TRS2"/>
<evidence type="ECO:0000313" key="1">
    <source>
        <dbReference type="EMBL" id="NDY41276.1"/>
    </source>
</evidence>
<dbReference type="RefSeq" id="WP_163297402.1">
    <property type="nucleotide sequence ID" value="NZ_JAAGRR010000001.1"/>
</dbReference>
<dbReference type="Proteomes" id="UP000469346">
    <property type="component" value="Unassembled WGS sequence"/>
</dbReference>
<accession>A0A6N9TRS2</accession>
<reference evidence="1 2" key="1">
    <citation type="submission" date="2020-02" db="EMBL/GenBank/DDBJ databases">
        <title>Comparative genomics of sulfur disproportionating microorganisms.</title>
        <authorList>
            <person name="Ward L.M."/>
            <person name="Bertran E."/>
            <person name="Johnston D.T."/>
        </authorList>
    </citation>
    <scope>NUCLEOTIDE SEQUENCE [LARGE SCALE GENOMIC DNA]</scope>
    <source>
        <strain evidence="1 2">DSM 100025</strain>
    </source>
</reference>
<sequence>MKVDITKQEFRLLLDMLSVAGWIIDSYRDRDDPAIQPYDMLIQKFLSLAEGFGFGDLVEYDRREKKYYFSSVYEDIGTDTAFVNDFVDMSFWEELAVRLARRDLLEEVGGEAALEEMEPDEAARREDELADRYYAEFERSGLDRLRLVRTQ</sequence>